<dbReference type="STRING" id="145857.GA0070616_2278"/>
<proteinExistence type="predicted"/>
<accession>A0A1C6RVX9</accession>
<gene>
    <name evidence="1" type="ORF">GA0070616_2278</name>
</gene>
<protein>
    <submittedName>
        <fullName evidence="1">Uncharacterized protein</fullName>
    </submittedName>
</protein>
<sequence>MAISSCTQCGKGFRSVSVDDTGTLAICTAGHYTFDPTTASSGGTVTTGRVTVTGQCAIGNGATAIGSTGGTDRKKRR</sequence>
<evidence type="ECO:0000313" key="1">
    <source>
        <dbReference type="EMBL" id="SCL21356.1"/>
    </source>
</evidence>
<reference evidence="1 2" key="1">
    <citation type="submission" date="2016-06" db="EMBL/GenBank/DDBJ databases">
        <authorList>
            <person name="Kjaerup R.B."/>
            <person name="Dalgaard T.S."/>
            <person name="Juul-Madsen H.R."/>
        </authorList>
    </citation>
    <scope>NUCLEOTIDE SEQUENCE [LARGE SCALE GENOMIC DNA]</scope>
    <source>
        <strain evidence="1 2">DSM 43818</strain>
    </source>
</reference>
<organism evidence="1 2">
    <name type="scientific">Micromonospora nigra</name>
    <dbReference type="NCBI Taxonomy" id="145857"/>
    <lineage>
        <taxon>Bacteria</taxon>
        <taxon>Bacillati</taxon>
        <taxon>Actinomycetota</taxon>
        <taxon>Actinomycetes</taxon>
        <taxon>Micromonosporales</taxon>
        <taxon>Micromonosporaceae</taxon>
        <taxon>Micromonospora</taxon>
    </lineage>
</organism>
<name>A0A1C6RVX9_9ACTN</name>
<dbReference type="EMBL" id="FMHT01000003">
    <property type="protein sequence ID" value="SCL21356.1"/>
    <property type="molecule type" value="Genomic_DNA"/>
</dbReference>
<keyword evidence="2" id="KW-1185">Reference proteome</keyword>
<dbReference type="AlphaFoldDB" id="A0A1C6RVX9"/>
<dbReference type="OrthoDB" id="3399737at2"/>
<dbReference type="Proteomes" id="UP000199699">
    <property type="component" value="Unassembled WGS sequence"/>
</dbReference>
<dbReference type="RefSeq" id="WP_091080521.1">
    <property type="nucleotide sequence ID" value="NZ_FMHT01000003.1"/>
</dbReference>
<evidence type="ECO:0000313" key="2">
    <source>
        <dbReference type="Proteomes" id="UP000199699"/>
    </source>
</evidence>